<dbReference type="RefSeq" id="WP_344323676.1">
    <property type="nucleotide sequence ID" value="NZ_BAAASZ010000024.1"/>
</dbReference>
<keyword evidence="2" id="KW-0560">Oxidoreductase</keyword>
<dbReference type="Gene3D" id="3.90.1170.50">
    <property type="entry name" value="Aldehyde oxidase/xanthine dehydrogenase, a/b hammerhead"/>
    <property type="match status" value="1"/>
</dbReference>
<dbReference type="InterPro" id="IPR037165">
    <property type="entry name" value="AldOxase/xan_DH_Mopterin-bd_sf"/>
</dbReference>
<keyword evidence="5" id="KW-1185">Reference proteome</keyword>
<evidence type="ECO:0000259" key="3">
    <source>
        <dbReference type="SMART" id="SM01008"/>
    </source>
</evidence>
<evidence type="ECO:0000256" key="2">
    <source>
        <dbReference type="ARBA" id="ARBA00023002"/>
    </source>
</evidence>
<dbReference type="Pfam" id="PF01315">
    <property type="entry name" value="Ald_Xan_dh_C"/>
    <property type="match status" value="1"/>
</dbReference>
<keyword evidence="1" id="KW-0500">Molybdenum</keyword>
<dbReference type="InterPro" id="IPR016208">
    <property type="entry name" value="Ald_Oxase/xanthine_DH-like"/>
</dbReference>
<reference evidence="5" key="1">
    <citation type="journal article" date="2019" name="Int. J. Syst. Evol. Microbiol.">
        <title>The Global Catalogue of Microorganisms (GCM) 10K type strain sequencing project: providing services to taxonomists for standard genome sequencing and annotation.</title>
        <authorList>
            <consortium name="The Broad Institute Genomics Platform"/>
            <consortium name="The Broad Institute Genome Sequencing Center for Infectious Disease"/>
            <person name="Wu L."/>
            <person name="Ma J."/>
        </authorList>
    </citation>
    <scope>NUCLEOTIDE SEQUENCE [LARGE SCALE GENOMIC DNA]</scope>
    <source>
        <strain evidence="5">JCM 6305</strain>
    </source>
</reference>
<dbReference type="Gene3D" id="3.30.365.10">
    <property type="entry name" value="Aldehyde oxidase/xanthine dehydrogenase, molybdopterin binding domain"/>
    <property type="match status" value="4"/>
</dbReference>
<sequence length="736" mass="78292">MRKTKALGASVDRVDGRLKVTGGADYGADRTFARLAHGHLVVSTVANATIRAMDTRRAERAPGVLAVHTPFNPLRLRPESSMGPVWVPLQDREVRHHGQPIGFVVAETWEQARHAAGLVRVEYDERPAVVSLERGLSGAETPEHVNGMPARLTVLADGVASVDEALRDSEVTVTATYHTAPQGHAAMEPHSAVAVWEDDTLTVHSSTQGLHFAAADLAMALEVDPSRVRVLSPYIGGAFGGKIVTYAQTKLAAAAARKLGRPVKTVLTREQVFTATATRAATRQTVTLGARGDGTLTAIKHHCWSGGPAGGGFVEPAAHTTSRHWYAAPNIEVAARYVPLNVPETTYMRAPGEASGSFALESALDELAVRLRTDPIELRIRNHAETAPDSGLPWSSKHLIECYRTGARRFGWRERPRTPGSVRDGDWYVGTGMATAVFPALRLPATMRVRFNADGTAAVSGATADLGTGMWTVLTVVGSEALGIPMHRIKPDLGDSRLSAAGFIGGSCGTASVGSAVLAAATAAKKALVTLAVEHPRSPFHGLDPEEVRYEDGRLVGPDRDEDFGALLAAVGRPGVEAEGSAGPGEETRRHAFASFGAQFCEVRVNRWTSEIRVSRMLSVMDVGTVVNRKAARSQILGGMVWGMSAALHEGLHPDDEGGRYANANLADYLIPVNADVPDIDVHFLDHPDTLHNPLGARGIGEIGIVGVAAAIANAVHDATGKRIRELPITLDKLLD</sequence>
<gene>
    <name evidence="4" type="ORF">GCM10010405_33730</name>
</gene>
<evidence type="ECO:0000313" key="4">
    <source>
        <dbReference type="EMBL" id="GAA2447553.1"/>
    </source>
</evidence>
<evidence type="ECO:0000313" key="5">
    <source>
        <dbReference type="Proteomes" id="UP001501638"/>
    </source>
</evidence>
<dbReference type="Proteomes" id="UP001501638">
    <property type="component" value="Unassembled WGS sequence"/>
</dbReference>
<dbReference type="InterPro" id="IPR046867">
    <property type="entry name" value="AldOxase/xan_DH_MoCoBD2"/>
</dbReference>
<name>A0ABP5X7E8_9ACTN</name>
<dbReference type="InterPro" id="IPR036856">
    <property type="entry name" value="Ald_Oxase/Xan_DH_a/b_sf"/>
</dbReference>
<comment type="caution">
    <text evidence="4">The sequence shown here is derived from an EMBL/GenBank/DDBJ whole genome shotgun (WGS) entry which is preliminary data.</text>
</comment>
<dbReference type="SUPFAM" id="SSF56003">
    <property type="entry name" value="Molybdenum cofactor-binding domain"/>
    <property type="match status" value="1"/>
</dbReference>
<dbReference type="PANTHER" id="PTHR11908">
    <property type="entry name" value="XANTHINE DEHYDROGENASE"/>
    <property type="match status" value="1"/>
</dbReference>
<dbReference type="InterPro" id="IPR008274">
    <property type="entry name" value="AldOxase/xan_DH_MoCoBD1"/>
</dbReference>
<dbReference type="SUPFAM" id="SSF54665">
    <property type="entry name" value="CO dehydrogenase molybdoprotein N-domain-like"/>
    <property type="match status" value="1"/>
</dbReference>
<accession>A0ABP5X7E8</accession>
<feature type="domain" description="Aldehyde oxidase/xanthine dehydrogenase a/b hammerhead" evidence="3">
    <location>
        <begin position="21"/>
        <end position="127"/>
    </location>
</feature>
<dbReference type="Pfam" id="PF02738">
    <property type="entry name" value="MoCoBD_1"/>
    <property type="match status" value="1"/>
</dbReference>
<evidence type="ECO:0000256" key="1">
    <source>
        <dbReference type="ARBA" id="ARBA00022505"/>
    </source>
</evidence>
<dbReference type="EMBL" id="BAAASZ010000024">
    <property type="protein sequence ID" value="GAA2447553.1"/>
    <property type="molecule type" value="Genomic_DNA"/>
</dbReference>
<protein>
    <submittedName>
        <fullName evidence="4">Xanthine dehydrogenase family protein molybdopterin-binding subunit</fullName>
    </submittedName>
</protein>
<dbReference type="PANTHER" id="PTHR11908:SF132">
    <property type="entry name" value="ALDEHYDE OXIDASE 1-RELATED"/>
    <property type="match status" value="1"/>
</dbReference>
<dbReference type="Pfam" id="PF20256">
    <property type="entry name" value="MoCoBD_2"/>
    <property type="match status" value="1"/>
</dbReference>
<dbReference type="InterPro" id="IPR000674">
    <property type="entry name" value="Ald_Oxase/Xan_DH_a/b"/>
</dbReference>
<proteinExistence type="predicted"/>
<organism evidence="4 5">
    <name type="scientific">Streptomyces macrosporus</name>
    <dbReference type="NCBI Taxonomy" id="44032"/>
    <lineage>
        <taxon>Bacteria</taxon>
        <taxon>Bacillati</taxon>
        <taxon>Actinomycetota</taxon>
        <taxon>Actinomycetes</taxon>
        <taxon>Kitasatosporales</taxon>
        <taxon>Streptomycetaceae</taxon>
        <taxon>Streptomyces</taxon>
    </lineage>
</organism>
<dbReference type="SMART" id="SM01008">
    <property type="entry name" value="Ald_Xan_dh_C"/>
    <property type="match status" value="1"/>
</dbReference>